<keyword evidence="2" id="KW-0808">Transferase</keyword>
<accession>A0A1X1ZX26</accession>
<feature type="domain" description="Aminoglycoside phosphotransferase" evidence="1">
    <location>
        <begin position="30"/>
        <end position="258"/>
    </location>
</feature>
<evidence type="ECO:0000313" key="3">
    <source>
        <dbReference type="Proteomes" id="UP000193529"/>
    </source>
</evidence>
<protein>
    <submittedName>
        <fullName evidence="2">Phosphotransferase</fullName>
    </submittedName>
</protein>
<dbReference type="AlphaFoldDB" id="A0A1X1ZX26"/>
<dbReference type="PANTHER" id="PTHR47829:SF1">
    <property type="entry name" value="HAD FAMILY PHOSPHATASE"/>
    <property type="match status" value="1"/>
</dbReference>
<dbReference type="InterPro" id="IPR011009">
    <property type="entry name" value="Kinase-like_dom_sf"/>
</dbReference>
<dbReference type="PANTHER" id="PTHR47829">
    <property type="entry name" value="HYDROLASE, PUTATIVE (AFU_ORTHOLOGUE AFUA_1G12880)-RELATED"/>
    <property type="match status" value="1"/>
</dbReference>
<dbReference type="InterPro" id="IPR002575">
    <property type="entry name" value="Aminoglycoside_PTrfase"/>
</dbReference>
<reference evidence="2 3" key="1">
    <citation type="submission" date="2016-01" db="EMBL/GenBank/DDBJ databases">
        <title>The new phylogeny of the genus Mycobacterium.</title>
        <authorList>
            <person name="Tarcisio F."/>
            <person name="Conor M."/>
            <person name="Antonella G."/>
            <person name="Elisabetta G."/>
            <person name="Giulia F.S."/>
            <person name="Sara T."/>
            <person name="Anna F."/>
            <person name="Clotilde B."/>
            <person name="Roberto B."/>
            <person name="Veronica D.S."/>
            <person name="Fabio R."/>
            <person name="Monica P."/>
            <person name="Olivier J."/>
            <person name="Enrico T."/>
            <person name="Nicola S."/>
        </authorList>
    </citation>
    <scope>NUCLEOTIDE SEQUENCE [LARGE SCALE GENOMIC DNA]</scope>
    <source>
        <strain evidence="2 3">DSM 44572</strain>
    </source>
</reference>
<dbReference type="InterPro" id="IPR052898">
    <property type="entry name" value="ACAD10-like"/>
</dbReference>
<dbReference type="InterPro" id="IPR041726">
    <property type="entry name" value="ACAD10_11_N"/>
</dbReference>
<comment type="caution">
    <text evidence="2">The sequence shown here is derived from an EMBL/GenBank/DDBJ whole genome shotgun (WGS) entry which is preliminary data.</text>
</comment>
<dbReference type="Proteomes" id="UP000193529">
    <property type="component" value="Unassembled WGS sequence"/>
</dbReference>
<proteinExistence type="predicted"/>
<dbReference type="SUPFAM" id="SSF56112">
    <property type="entry name" value="Protein kinase-like (PK-like)"/>
    <property type="match status" value="1"/>
</dbReference>
<evidence type="ECO:0000313" key="2">
    <source>
        <dbReference type="EMBL" id="ORW28660.1"/>
    </source>
</evidence>
<evidence type="ECO:0000259" key="1">
    <source>
        <dbReference type="Pfam" id="PF01636"/>
    </source>
</evidence>
<organism evidence="2 3">
    <name type="scientific">Mycobacterium palustre</name>
    <dbReference type="NCBI Taxonomy" id="153971"/>
    <lineage>
        <taxon>Bacteria</taxon>
        <taxon>Bacillati</taxon>
        <taxon>Actinomycetota</taxon>
        <taxon>Actinomycetes</taxon>
        <taxon>Mycobacteriales</taxon>
        <taxon>Mycobacteriaceae</taxon>
        <taxon>Mycobacterium</taxon>
        <taxon>Mycobacterium simiae complex</taxon>
    </lineage>
</organism>
<dbReference type="Gene3D" id="3.90.1200.10">
    <property type="match status" value="1"/>
</dbReference>
<keyword evidence="3" id="KW-1185">Reference proteome</keyword>
<dbReference type="GO" id="GO:0016740">
    <property type="term" value="F:transferase activity"/>
    <property type="evidence" value="ECO:0007669"/>
    <property type="project" value="UniProtKB-KW"/>
</dbReference>
<name>A0A1X1ZX26_9MYCO</name>
<dbReference type="OrthoDB" id="3806873at2"/>
<dbReference type="Pfam" id="PF01636">
    <property type="entry name" value="APH"/>
    <property type="match status" value="1"/>
</dbReference>
<dbReference type="EMBL" id="LQPJ01000058">
    <property type="protein sequence ID" value="ORW28660.1"/>
    <property type="molecule type" value="Genomic_DNA"/>
</dbReference>
<dbReference type="STRING" id="153971.AWC19_26760"/>
<gene>
    <name evidence="2" type="ORF">AWC19_26760</name>
</gene>
<sequence length="340" mass="37053">MSWSWSPGQLDRLGCYLDERGVCGPKVTAHAVGDGHSNLTYVVSDGERQVVVRRPPTPPFPVGAHDVLREARLIAALAGTGVPVPAVLAIADAGTIIDVPLVVTEFVDGVVITTTAPKPFDRPAARRDIAERAVDTLADLHTVDWKAHGLNDFGRPAGFNARHLRRVCALVTGTRDRMPEPFVSLARWLERNVPVESGATIVHNDYRLGNLMYAREPPVRIAAVLDWELATLGDPLFDLGYFLSSIPEADEPGTAITRMATVALQEGFPTRAELLDRYCARTGTTTARTQWYAVLAQFKLAALYDYGRRRAEESGGDSYFAEAELVSEFLGAGEALTKSR</sequence>
<dbReference type="Gene3D" id="3.30.200.20">
    <property type="entry name" value="Phosphorylase Kinase, domain 1"/>
    <property type="match status" value="1"/>
</dbReference>
<dbReference type="CDD" id="cd05154">
    <property type="entry name" value="ACAD10_11_N-like"/>
    <property type="match status" value="1"/>
</dbReference>